<dbReference type="RefSeq" id="WP_301224792.1">
    <property type="nucleotide sequence ID" value="NZ_JAROCG010000001.1"/>
</dbReference>
<protein>
    <submittedName>
        <fullName evidence="2">Uncharacterized protein</fullName>
    </submittedName>
</protein>
<dbReference type="EMBL" id="JAROCG010000001">
    <property type="protein sequence ID" value="MDN4609969.1"/>
    <property type="molecule type" value="Genomic_DNA"/>
</dbReference>
<proteinExistence type="predicted"/>
<sequence>MQGLLTYTAMRHADLPLMLVWDHFLNMGGSIGQFEVDAYLHGMMTLPDADRDCVAQAVNELLDDLARMGPRACCRAPYSGAAAGGPGSVSAFSTCTAAGHGRPGAVTRPDGPPGTAARRVQQPSPQLPARRSVRRER</sequence>
<accession>A0ABT8JXR6</accession>
<evidence type="ECO:0000256" key="1">
    <source>
        <dbReference type="SAM" id="MobiDB-lite"/>
    </source>
</evidence>
<name>A0ABT8JXR6_9MICC</name>
<dbReference type="Proteomes" id="UP001174209">
    <property type="component" value="Unassembled WGS sequence"/>
</dbReference>
<reference evidence="2" key="1">
    <citation type="submission" date="2023-06" db="EMBL/GenBank/DDBJ databases">
        <title>MT1 and MT2 Draft Genomes of Novel Species.</title>
        <authorList>
            <person name="Venkateswaran K."/>
        </authorList>
    </citation>
    <scope>NUCLEOTIDE SEQUENCE</scope>
    <source>
        <strain evidence="2">IIF3SC-B10</strain>
    </source>
</reference>
<organism evidence="2 3">
    <name type="scientific">Arthrobacter burdickii</name>
    <dbReference type="NCBI Taxonomy" id="3035920"/>
    <lineage>
        <taxon>Bacteria</taxon>
        <taxon>Bacillati</taxon>
        <taxon>Actinomycetota</taxon>
        <taxon>Actinomycetes</taxon>
        <taxon>Micrococcales</taxon>
        <taxon>Micrococcaceae</taxon>
        <taxon>Arthrobacter</taxon>
    </lineage>
</organism>
<evidence type="ECO:0000313" key="3">
    <source>
        <dbReference type="Proteomes" id="UP001174209"/>
    </source>
</evidence>
<comment type="caution">
    <text evidence="2">The sequence shown here is derived from an EMBL/GenBank/DDBJ whole genome shotgun (WGS) entry which is preliminary data.</text>
</comment>
<feature type="region of interest" description="Disordered" evidence="1">
    <location>
        <begin position="92"/>
        <end position="137"/>
    </location>
</feature>
<evidence type="ECO:0000313" key="2">
    <source>
        <dbReference type="EMBL" id="MDN4609969.1"/>
    </source>
</evidence>
<keyword evidence="3" id="KW-1185">Reference proteome</keyword>
<gene>
    <name evidence="2" type="ORF">P5G52_03730</name>
</gene>